<dbReference type="InterPro" id="IPR001054">
    <property type="entry name" value="A/G_cyclase"/>
</dbReference>
<feature type="domain" description="Guanylate cyclase" evidence="5">
    <location>
        <begin position="142"/>
        <end position="272"/>
    </location>
</feature>
<evidence type="ECO:0000313" key="7">
    <source>
        <dbReference type="Proteomes" id="UP001055171"/>
    </source>
</evidence>
<dbReference type="SUPFAM" id="SSF49879">
    <property type="entry name" value="SMAD/FHA domain"/>
    <property type="match status" value="1"/>
</dbReference>
<evidence type="ECO:0000313" key="6">
    <source>
        <dbReference type="EMBL" id="ULP44713.1"/>
    </source>
</evidence>
<keyword evidence="2" id="KW-0597">Phosphoprotein</keyword>
<dbReference type="InterPro" id="IPR029787">
    <property type="entry name" value="Nucleotide_cyclase"/>
</dbReference>
<sequence>MMTSSIGMPSPPPGTPLAYLELRDGGTEHSVPIIDQLFIGRECAGISESRRLVIRDPEISRTHLEIRLDAVADQAFVIDTSTNGTLLNGMRLERAVPRPIQPGDEIRIADVALIFRSQRFTAVDAGIAPGLTRTRISQAAMVMVVGDIINYSTISEVTEEEVIAQSLHTLWHEVGGVLHAHRGTLNHYAGDAIFAIWEANRFPDAAERAIDFSLAANRLVGELGPRLPLRSPDGSPIRMGWGVVVGRVALAAMTRSVEAVIGDSTNVAFRLAGLAGRQGRASVMVTSGVRRTVESHFTWGEGEEVELKGRSGKETVFPVLGRGQQTSESTTLPGRNAAVDPGGGPESTAEMPIRNAD</sequence>
<dbReference type="Gene3D" id="2.60.200.20">
    <property type="match status" value="1"/>
</dbReference>
<reference evidence="6" key="1">
    <citation type="submission" date="2022-08" db="EMBL/GenBank/DDBJ databases">
        <title>Complete genome sequence of 14 non-tuberculosis mycobacteria type-strains.</title>
        <authorList>
            <person name="Igarashi Y."/>
            <person name="Osugi A."/>
            <person name="Mitarai S."/>
        </authorList>
    </citation>
    <scope>NUCLEOTIDE SEQUENCE</scope>
    <source>
        <strain evidence="6">ATCC 51985</strain>
    </source>
</reference>
<dbReference type="PROSITE" id="PS50125">
    <property type="entry name" value="GUANYLATE_CYCLASE_2"/>
    <property type="match status" value="1"/>
</dbReference>
<dbReference type="InterPro" id="IPR050697">
    <property type="entry name" value="Adenylyl/Guanylyl_Cyclase_3/4"/>
</dbReference>
<dbReference type="Pfam" id="PF00498">
    <property type="entry name" value="FHA"/>
    <property type="match status" value="1"/>
</dbReference>
<dbReference type="Proteomes" id="UP001055171">
    <property type="component" value="Chromosome"/>
</dbReference>
<dbReference type="CDD" id="cd07302">
    <property type="entry name" value="CHD"/>
    <property type="match status" value="1"/>
</dbReference>
<feature type="compositionally biased region" description="Polar residues" evidence="3">
    <location>
        <begin position="323"/>
        <end position="333"/>
    </location>
</feature>
<dbReference type="Gene3D" id="3.30.70.1230">
    <property type="entry name" value="Nucleotide cyclase"/>
    <property type="match status" value="1"/>
</dbReference>
<dbReference type="InterPro" id="IPR008984">
    <property type="entry name" value="SMAD_FHA_dom_sf"/>
</dbReference>
<dbReference type="RefSeq" id="WP_239723033.1">
    <property type="nucleotide sequence ID" value="NZ_CP092423.2"/>
</dbReference>
<gene>
    <name evidence="6" type="ORF">MJO58_12835</name>
</gene>
<evidence type="ECO:0000256" key="3">
    <source>
        <dbReference type="SAM" id="MobiDB-lite"/>
    </source>
</evidence>
<proteinExistence type="inferred from homology"/>
<dbReference type="PANTHER" id="PTHR43081:SF1">
    <property type="entry name" value="ADENYLATE CYCLASE, TERMINAL-DIFFERENTIATION SPECIFIC"/>
    <property type="match status" value="1"/>
</dbReference>
<keyword evidence="7" id="KW-1185">Reference proteome</keyword>
<evidence type="ECO:0000256" key="2">
    <source>
        <dbReference type="ARBA" id="ARBA00022553"/>
    </source>
</evidence>
<dbReference type="SUPFAM" id="SSF55073">
    <property type="entry name" value="Nucleotide cyclase"/>
    <property type="match status" value="1"/>
</dbReference>
<dbReference type="EMBL" id="CP092423">
    <property type="protein sequence ID" value="ULP44713.1"/>
    <property type="molecule type" value="Genomic_DNA"/>
</dbReference>
<comment type="similarity">
    <text evidence="1">Belongs to the adenylyl cyclase class-3 family.</text>
</comment>
<protein>
    <submittedName>
        <fullName evidence="6">Adenylate/guanylate cyclase domain-containing protein</fullName>
    </submittedName>
</protein>
<evidence type="ECO:0000259" key="5">
    <source>
        <dbReference type="PROSITE" id="PS50125"/>
    </source>
</evidence>
<dbReference type="PANTHER" id="PTHR43081">
    <property type="entry name" value="ADENYLATE CYCLASE, TERMINAL-DIFFERENTIATION SPECIFIC-RELATED"/>
    <property type="match status" value="1"/>
</dbReference>
<evidence type="ECO:0000256" key="1">
    <source>
        <dbReference type="ARBA" id="ARBA00005381"/>
    </source>
</evidence>
<dbReference type="CDD" id="cd00060">
    <property type="entry name" value="FHA"/>
    <property type="match status" value="1"/>
</dbReference>
<dbReference type="SMART" id="SM00240">
    <property type="entry name" value="FHA"/>
    <property type="match status" value="1"/>
</dbReference>
<feature type="domain" description="FHA" evidence="4">
    <location>
        <begin position="37"/>
        <end position="92"/>
    </location>
</feature>
<feature type="region of interest" description="Disordered" evidence="3">
    <location>
        <begin position="321"/>
        <end position="357"/>
    </location>
</feature>
<evidence type="ECO:0000259" key="4">
    <source>
        <dbReference type="PROSITE" id="PS50006"/>
    </source>
</evidence>
<accession>A0ABY3V512</accession>
<organism evidence="6 7">
    <name type="scientific">Mycobacterium lentiflavum</name>
    <dbReference type="NCBI Taxonomy" id="141349"/>
    <lineage>
        <taxon>Bacteria</taxon>
        <taxon>Bacillati</taxon>
        <taxon>Actinomycetota</taxon>
        <taxon>Actinomycetes</taxon>
        <taxon>Mycobacteriales</taxon>
        <taxon>Mycobacteriaceae</taxon>
        <taxon>Mycobacterium</taxon>
        <taxon>Mycobacterium simiae complex</taxon>
    </lineage>
</organism>
<name>A0ABY3V512_MYCLN</name>
<dbReference type="PROSITE" id="PS50006">
    <property type="entry name" value="FHA_DOMAIN"/>
    <property type="match status" value="1"/>
</dbReference>
<dbReference type="InterPro" id="IPR000253">
    <property type="entry name" value="FHA_dom"/>
</dbReference>